<accession>A0A2V3J5K5</accession>
<keyword evidence="3" id="KW-1185">Reference proteome</keyword>
<organism evidence="2 3">
    <name type="scientific">Gracilariopsis chorda</name>
    <dbReference type="NCBI Taxonomy" id="448386"/>
    <lineage>
        <taxon>Eukaryota</taxon>
        <taxon>Rhodophyta</taxon>
        <taxon>Florideophyceae</taxon>
        <taxon>Rhodymeniophycidae</taxon>
        <taxon>Gracilariales</taxon>
        <taxon>Gracilariaceae</taxon>
        <taxon>Gracilariopsis</taxon>
    </lineage>
</organism>
<gene>
    <name evidence="2" type="ORF">BWQ96_00563</name>
</gene>
<evidence type="ECO:0000256" key="1">
    <source>
        <dbReference type="SAM" id="MobiDB-lite"/>
    </source>
</evidence>
<dbReference type="AlphaFoldDB" id="A0A2V3J5K5"/>
<dbReference type="Proteomes" id="UP000247409">
    <property type="component" value="Unassembled WGS sequence"/>
</dbReference>
<reference evidence="2 3" key="1">
    <citation type="journal article" date="2018" name="Mol. Biol. Evol.">
        <title>Analysis of the draft genome of the red seaweed Gracilariopsis chorda provides insights into genome size evolution in Rhodophyta.</title>
        <authorList>
            <person name="Lee J."/>
            <person name="Yang E.C."/>
            <person name="Graf L."/>
            <person name="Yang J.H."/>
            <person name="Qiu H."/>
            <person name="Zel Zion U."/>
            <person name="Chan C.X."/>
            <person name="Stephens T.G."/>
            <person name="Weber A.P.M."/>
            <person name="Boo G.H."/>
            <person name="Boo S.M."/>
            <person name="Kim K.M."/>
            <person name="Shin Y."/>
            <person name="Jung M."/>
            <person name="Lee S.J."/>
            <person name="Yim H.S."/>
            <person name="Lee J.H."/>
            <person name="Bhattacharya D."/>
            <person name="Yoon H.S."/>
        </authorList>
    </citation>
    <scope>NUCLEOTIDE SEQUENCE [LARGE SCALE GENOMIC DNA]</scope>
    <source>
        <strain evidence="2 3">SKKU-2015</strain>
        <tissue evidence="2">Whole body</tissue>
    </source>
</reference>
<protein>
    <submittedName>
        <fullName evidence="2">Uncharacterized protein</fullName>
    </submittedName>
</protein>
<name>A0A2V3J5K5_9FLOR</name>
<feature type="region of interest" description="Disordered" evidence="1">
    <location>
        <begin position="100"/>
        <end position="132"/>
    </location>
</feature>
<comment type="caution">
    <text evidence="2">The sequence shown here is derived from an EMBL/GenBank/DDBJ whole genome shotgun (WGS) entry which is preliminary data.</text>
</comment>
<evidence type="ECO:0000313" key="3">
    <source>
        <dbReference type="Proteomes" id="UP000247409"/>
    </source>
</evidence>
<proteinExistence type="predicted"/>
<evidence type="ECO:0000313" key="2">
    <source>
        <dbReference type="EMBL" id="PXF49685.1"/>
    </source>
</evidence>
<dbReference type="EMBL" id="NBIV01000003">
    <property type="protein sequence ID" value="PXF49685.1"/>
    <property type="molecule type" value="Genomic_DNA"/>
</dbReference>
<sequence length="132" mass="15432">MGSRTLQQSFIRSLATKASKKNLRNSEIGDTEKLLIEVLRPVVPPPPRTEEERKHLRQLMIRYGKLKRRHFIEMEVRQREFLRAKWTALNALPHARRVEAMTSPTEDLPTMRPLMTDTPPIKDFNVASMTKK</sequence>